<gene>
    <name evidence="2" type="ORF">GCM10008938_13270</name>
</gene>
<feature type="transmembrane region" description="Helical" evidence="1">
    <location>
        <begin position="23"/>
        <end position="41"/>
    </location>
</feature>
<dbReference type="InterPro" id="IPR009781">
    <property type="entry name" value="DUF1345"/>
</dbReference>
<feature type="transmembrane region" description="Helical" evidence="1">
    <location>
        <begin position="99"/>
        <end position="119"/>
    </location>
</feature>
<organism evidence="2 3">
    <name type="scientific">Deinococcus roseus</name>
    <dbReference type="NCBI Taxonomy" id="392414"/>
    <lineage>
        <taxon>Bacteria</taxon>
        <taxon>Thermotogati</taxon>
        <taxon>Deinococcota</taxon>
        <taxon>Deinococci</taxon>
        <taxon>Deinococcales</taxon>
        <taxon>Deinococcaceae</taxon>
        <taxon>Deinococcus</taxon>
    </lineage>
</organism>
<evidence type="ECO:0000313" key="2">
    <source>
        <dbReference type="EMBL" id="GGJ28535.1"/>
    </source>
</evidence>
<keyword evidence="1" id="KW-0472">Membrane</keyword>
<proteinExistence type="predicted"/>
<dbReference type="Pfam" id="PF07077">
    <property type="entry name" value="DUF1345"/>
    <property type="match status" value="1"/>
</dbReference>
<evidence type="ECO:0008006" key="4">
    <source>
        <dbReference type="Google" id="ProtNLM"/>
    </source>
</evidence>
<protein>
    <recommendedName>
        <fullName evidence="4">DUF1345 domain-containing protein</fullName>
    </recommendedName>
</protein>
<feature type="transmembrane region" description="Helical" evidence="1">
    <location>
        <begin position="183"/>
        <end position="204"/>
    </location>
</feature>
<keyword evidence="1" id="KW-0812">Transmembrane</keyword>
<dbReference type="Proteomes" id="UP000632222">
    <property type="component" value="Unassembled WGS sequence"/>
</dbReference>
<feature type="transmembrane region" description="Helical" evidence="1">
    <location>
        <begin position="62"/>
        <end position="79"/>
    </location>
</feature>
<dbReference type="EMBL" id="BMOD01000003">
    <property type="protein sequence ID" value="GGJ28535.1"/>
    <property type="molecule type" value="Genomic_DNA"/>
</dbReference>
<dbReference type="SUPFAM" id="SSF81324">
    <property type="entry name" value="Voltage-gated potassium channels"/>
    <property type="match status" value="1"/>
</dbReference>
<evidence type="ECO:0000256" key="1">
    <source>
        <dbReference type="SAM" id="Phobius"/>
    </source>
</evidence>
<keyword evidence="3" id="KW-1185">Reference proteome</keyword>
<reference evidence="3" key="1">
    <citation type="journal article" date="2019" name="Int. J. Syst. Evol. Microbiol.">
        <title>The Global Catalogue of Microorganisms (GCM) 10K type strain sequencing project: providing services to taxonomists for standard genome sequencing and annotation.</title>
        <authorList>
            <consortium name="The Broad Institute Genomics Platform"/>
            <consortium name="The Broad Institute Genome Sequencing Center for Infectious Disease"/>
            <person name="Wu L."/>
            <person name="Ma J."/>
        </authorList>
    </citation>
    <scope>NUCLEOTIDE SEQUENCE [LARGE SCALE GENOMIC DNA]</scope>
    <source>
        <strain evidence="3">JCM 14370</strain>
    </source>
</reference>
<sequence>MAVLLIIGVQVLSNDQILIGGRYLMPVLELVLFLCVTFVHHSHWKAHLRDQKHPRGFLDNNVTVLTVLLVFLLLTVNSLSLRSLLLHLLNASDATGKTLLSDAFLIWINNLVIFALLYWELDRGGPWLRVTGKERLPDFQFTQMSDAQSRWKPNFTDYVFLAFTNATAFSPTDTLPLTPRAKWLMMVQAMLSFVTVAIVAARAVNILG</sequence>
<keyword evidence="1" id="KW-1133">Transmembrane helix</keyword>
<comment type="caution">
    <text evidence="2">The sequence shown here is derived from an EMBL/GenBank/DDBJ whole genome shotgun (WGS) entry which is preliminary data.</text>
</comment>
<evidence type="ECO:0000313" key="3">
    <source>
        <dbReference type="Proteomes" id="UP000632222"/>
    </source>
</evidence>
<accession>A0ABQ2CWP9</accession>
<name>A0ABQ2CWP9_9DEIO</name>